<protein>
    <submittedName>
        <fullName evidence="2">Uncharacterized protein</fullName>
    </submittedName>
</protein>
<feature type="transmembrane region" description="Helical" evidence="1">
    <location>
        <begin position="107"/>
        <end position="127"/>
    </location>
</feature>
<gene>
    <name evidence="2" type="ORF">E1263_37350</name>
</gene>
<organism evidence="2 3">
    <name type="scientific">Kribbella antibiotica</name>
    <dbReference type="NCBI Taxonomy" id="190195"/>
    <lineage>
        <taxon>Bacteria</taxon>
        <taxon>Bacillati</taxon>
        <taxon>Actinomycetota</taxon>
        <taxon>Actinomycetes</taxon>
        <taxon>Propionibacteriales</taxon>
        <taxon>Kribbellaceae</taxon>
        <taxon>Kribbella</taxon>
    </lineage>
</organism>
<accession>A0A4V2YLC9</accession>
<dbReference type="RefSeq" id="WP_132176271.1">
    <property type="nucleotide sequence ID" value="NZ_SMKX01000184.1"/>
</dbReference>
<keyword evidence="1" id="KW-0812">Transmembrane</keyword>
<sequence length="137" mass="15393">MKLSLRVILWVYVVFNLLQAVVLTFDPELTDRAYLGGLMTPTRQFQWYSVAGYHVVIIAVTIIAMTLPRAVDRRKLILVNAFMYLLWDATSQLAYWGHKIGMATSDLITNAGVSIVTALILFAVAYFDRDPVTPAPN</sequence>
<comment type="caution">
    <text evidence="2">The sequence shown here is derived from an EMBL/GenBank/DDBJ whole genome shotgun (WGS) entry which is preliminary data.</text>
</comment>
<dbReference type="OrthoDB" id="4217645at2"/>
<evidence type="ECO:0000313" key="3">
    <source>
        <dbReference type="Proteomes" id="UP000295124"/>
    </source>
</evidence>
<keyword evidence="1" id="KW-1133">Transmembrane helix</keyword>
<evidence type="ECO:0000256" key="1">
    <source>
        <dbReference type="SAM" id="Phobius"/>
    </source>
</evidence>
<feature type="transmembrane region" description="Helical" evidence="1">
    <location>
        <begin position="76"/>
        <end position="95"/>
    </location>
</feature>
<proteinExistence type="predicted"/>
<keyword evidence="1" id="KW-0472">Membrane</keyword>
<dbReference type="Proteomes" id="UP000295124">
    <property type="component" value="Unassembled WGS sequence"/>
</dbReference>
<dbReference type="AlphaFoldDB" id="A0A4V2YLC9"/>
<reference evidence="2 3" key="1">
    <citation type="submission" date="2019-03" db="EMBL/GenBank/DDBJ databases">
        <title>Draft genome sequences of novel Actinobacteria.</title>
        <authorList>
            <person name="Sahin N."/>
            <person name="Ay H."/>
            <person name="Saygin H."/>
        </authorList>
    </citation>
    <scope>NUCLEOTIDE SEQUENCE [LARGE SCALE GENOMIC DNA]</scope>
    <source>
        <strain evidence="2 3">JCM 13523</strain>
    </source>
</reference>
<evidence type="ECO:0000313" key="2">
    <source>
        <dbReference type="EMBL" id="TDD46047.1"/>
    </source>
</evidence>
<feature type="transmembrane region" description="Helical" evidence="1">
    <location>
        <begin position="45"/>
        <end position="64"/>
    </location>
</feature>
<name>A0A4V2YLC9_9ACTN</name>
<keyword evidence="3" id="KW-1185">Reference proteome</keyword>
<feature type="transmembrane region" description="Helical" evidence="1">
    <location>
        <begin position="7"/>
        <end position="25"/>
    </location>
</feature>
<dbReference type="EMBL" id="SMKX01000184">
    <property type="protein sequence ID" value="TDD46047.1"/>
    <property type="molecule type" value="Genomic_DNA"/>
</dbReference>